<dbReference type="EMBL" id="RJSG01000003">
    <property type="protein sequence ID" value="RNL77768.1"/>
    <property type="molecule type" value="Genomic_DNA"/>
</dbReference>
<dbReference type="RefSeq" id="WP_123235354.1">
    <property type="nucleotide sequence ID" value="NZ_RJSG01000003.1"/>
</dbReference>
<comment type="caution">
    <text evidence="1">The sequence shown here is derived from an EMBL/GenBank/DDBJ whole genome shotgun (WGS) entry which is preliminary data.</text>
</comment>
<dbReference type="Proteomes" id="UP000277094">
    <property type="component" value="Unassembled WGS sequence"/>
</dbReference>
<dbReference type="OrthoDB" id="4256513at2"/>
<reference evidence="1 2" key="1">
    <citation type="submission" date="2018-11" db="EMBL/GenBank/DDBJ databases">
        <authorList>
            <person name="Li F."/>
        </authorList>
    </citation>
    <scope>NUCLEOTIDE SEQUENCE [LARGE SCALE GENOMIC DNA]</scope>
    <source>
        <strain evidence="1 2">KIS18-7</strain>
    </source>
</reference>
<evidence type="ECO:0000313" key="2">
    <source>
        <dbReference type="Proteomes" id="UP000277094"/>
    </source>
</evidence>
<proteinExistence type="predicted"/>
<sequence length="83" mass="9031">MRYSPSFDHLQPLVDALIESGNPSTSDGFRTNQGGADCVMRDLVDLQIIQPLIEADEHASKIKADAEGVHCLHCWASIRNPAG</sequence>
<keyword evidence="2" id="KW-1185">Reference proteome</keyword>
<organism evidence="1 2">
    <name type="scientific">Nocardioides marmorisolisilvae</name>
    <dbReference type="NCBI Taxonomy" id="1542737"/>
    <lineage>
        <taxon>Bacteria</taxon>
        <taxon>Bacillati</taxon>
        <taxon>Actinomycetota</taxon>
        <taxon>Actinomycetes</taxon>
        <taxon>Propionibacteriales</taxon>
        <taxon>Nocardioidaceae</taxon>
        <taxon>Nocardioides</taxon>
    </lineage>
</organism>
<accession>A0A3N0DQ49</accession>
<evidence type="ECO:0000313" key="1">
    <source>
        <dbReference type="EMBL" id="RNL77768.1"/>
    </source>
</evidence>
<gene>
    <name evidence="1" type="ORF">EFL95_17400</name>
</gene>
<protein>
    <submittedName>
        <fullName evidence="1">Uncharacterized protein</fullName>
    </submittedName>
</protein>
<dbReference type="AlphaFoldDB" id="A0A3N0DQ49"/>
<name>A0A3N0DQ49_9ACTN</name>